<keyword evidence="3" id="KW-0479">Metal-binding</keyword>
<evidence type="ECO:0000256" key="4">
    <source>
        <dbReference type="ARBA" id="ARBA00023002"/>
    </source>
</evidence>
<dbReference type="PANTHER" id="PTHR30521:SF5">
    <property type="entry name" value="BLR4509 PROTEIN"/>
    <property type="match status" value="1"/>
</dbReference>
<evidence type="ECO:0000313" key="9">
    <source>
        <dbReference type="Proteomes" id="UP000465622"/>
    </source>
</evidence>
<gene>
    <name evidence="8" type="ORF">MMAGJ_06710</name>
</gene>
<dbReference type="Pfam" id="PF21105">
    <property type="entry name" value="DyP_N"/>
    <property type="match status" value="1"/>
</dbReference>
<evidence type="ECO:0000313" key="8">
    <source>
        <dbReference type="EMBL" id="BBX31389.1"/>
    </source>
</evidence>
<keyword evidence="5" id="KW-0408">Iron</keyword>
<protein>
    <submittedName>
        <fullName evidence="8">Peroxidase</fullName>
    </submittedName>
</protein>
<proteinExistence type="inferred from homology"/>
<sequence>MTALEFDDIQHILLTRTPALTGRYEFLTFDTPEAGRAWLAEMVPLAQSAAQVQGTVDDSKRWVTLAFTWNGLRALGVDEESLASFPDEFREGMASRADILGDTGAAAPEHWVGGLAGADLHAIVILFARDEAERIRCVGEHDKLLARCPGVRSLSHLDLNASPPFNYAHDHFGFRDRMSQPVMKGSGEDPTPGSGAPLEPGEFILGYPDEEGVTDRTVPEALSRNGSYLAYRRLEEHVGLFRNYLKQNADTPEGEELLAAKFMGRWRSGAPLVLAPEHDDPELGADPMRNNDFNYGEMDPHGYACPLGAHARRLNPRDTAHNMNRRRMIRRGATYGPALPEGAPDDGVERGIAAFIICASLVRQFEFAQNVWINDKSFHELGNEHDPICGTQDGTLEFKIPKKPIRKVHKGLPAFTTLRGGAYFFLPGLGALRYLTSLEN</sequence>
<dbReference type="EMBL" id="AP022567">
    <property type="protein sequence ID" value="BBX31389.1"/>
    <property type="molecule type" value="Genomic_DNA"/>
</dbReference>
<evidence type="ECO:0000256" key="2">
    <source>
        <dbReference type="ARBA" id="ARBA00022559"/>
    </source>
</evidence>
<evidence type="ECO:0000256" key="5">
    <source>
        <dbReference type="ARBA" id="ARBA00023004"/>
    </source>
</evidence>
<keyword evidence="2 8" id="KW-0575">Peroxidase</keyword>
<dbReference type="InterPro" id="IPR049509">
    <property type="entry name" value="DyP_N"/>
</dbReference>
<comment type="cofactor">
    <cofactor evidence="1">
        <name>heme b</name>
        <dbReference type="ChEBI" id="CHEBI:60344"/>
    </cofactor>
</comment>
<dbReference type="InterPro" id="IPR011008">
    <property type="entry name" value="Dimeric_a/b-barrel"/>
</dbReference>
<accession>A0ABN5XZE8</accession>
<evidence type="ECO:0000259" key="7">
    <source>
        <dbReference type="Pfam" id="PF21105"/>
    </source>
</evidence>
<keyword evidence="9" id="KW-1185">Reference proteome</keyword>
<dbReference type="PANTHER" id="PTHR30521">
    <property type="entry name" value="DEFERROCHELATASE/PEROXIDASE"/>
    <property type="match status" value="1"/>
</dbReference>
<evidence type="ECO:0000256" key="6">
    <source>
        <dbReference type="ARBA" id="ARBA00025737"/>
    </source>
</evidence>
<dbReference type="RefSeq" id="WP_036437988.1">
    <property type="nucleotide sequence ID" value="NZ_AP022567.1"/>
</dbReference>
<reference evidence="8 9" key="1">
    <citation type="journal article" date="2019" name="Emerg. Microbes Infect.">
        <title>Comprehensive subspecies identification of 175 nontuberculous mycobacteria species based on 7547 genomic profiles.</title>
        <authorList>
            <person name="Matsumoto Y."/>
            <person name="Kinjo T."/>
            <person name="Motooka D."/>
            <person name="Nabeya D."/>
            <person name="Jung N."/>
            <person name="Uechi K."/>
            <person name="Horii T."/>
            <person name="Iida T."/>
            <person name="Fujita J."/>
            <person name="Nakamura S."/>
        </authorList>
    </citation>
    <scope>NUCLEOTIDE SEQUENCE [LARGE SCALE GENOMIC DNA]</scope>
    <source>
        <strain evidence="8 9">JCM 12375</strain>
    </source>
</reference>
<dbReference type="Proteomes" id="UP000465622">
    <property type="component" value="Chromosome"/>
</dbReference>
<dbReference type="InterPro" id="IPR006314">
    <property type="entry name" value="Dyp_peroxidase"/>
</dbReference>
<dbReference type="PROSITE" id="PS51404">
    <property type="entry name" value="DYP_PEROXIDASE"/>
    <property type="match status" value="1"/>
</dbReference>
<dbReference type="SUPFAM" id="SSF54909">
    <property type="entry name" value="Dimeric alpha+beta barrel"/>
    <property type="match status" value="1"/>
</dbReference>
<evidence type="ECO:0000256" key="3">
    <source>
        <dbReference type="ARBA" id="ARBA00022723"/>
    </source>
</evidence>
<comment type="similarity">
    <text evidence="6">Belongs to the DyP-type peroxidase family.</text>
</comment>
<dbReference type="GO" id="GO:0004601">
    <property type="term" value="F:peroxidase activity"/>
    <property type="evidence" value="ECO:0007669"/>
    <property type="project" value="UniProtKB-KW"/>
</dbReference>
<evidence type="ECO:0000256" key="1">
    <source>
        <dbReference type="ARBA" id="ARBA00001970"/>
    </source>
</evidence>
<name>A0ABN5XZE8_MYCME</name>
<feature type="domain" description="DyP dimeric alpha+beta barrel" evidence="7">
    <location>
        <begin position="24"/>
        <end position="132"/>
    </location>
</feature>
<keyword evidence="4" id="KW-0560">Oxidoreductase</keyword>
<organism evidence="8 9">
    <name type="scientific">Mycolicibacterium mageritense</name>
    <name type="common">Mycobacterium mageritense</name>
    <dbReference type="NCBI Taxonomy" id="53462"/>
    <lineage>
        <taxon>Bacteria</taxon>
        <taxon>Bacillati</taxon>
        <taxon>Actinomycetota</taxon>
        <taxon>Actinomycetes</taxon>
        <taxon>Mycobacteriales</taxon>
        <taxon>Mycobacteriaceae</taxon>
        <taxon>Mycolicibacterium</taxon>
    </lineage>
</organism>